<evidence type="ECO:0000259" key="2">
    <source>
        <dbReference type="Pfam" id="PF00582"/>
    </source>
</evidence>
<dbReference type="PANTHER" id="PTHR46268">
    <property type="entry name" value="STRESS RESPONSE PROTEIN NHAX"/>
    <property type="match status" value="1"/>
</dbReference>
<accession>A0A4U5JJP2</accession>
<dbReference type="PANTHER" id="PTHR46268:SF6">
    <property type="entry name" value="UNIVERSAL STRESS PROTEIN UP12"/>
    <property type="match status" value="1"/>
</dbReference>
<dbReference type="Pfam" id="PF00582">
    <property type="entry name" value="Usp"/>
    <property type="match status" value="1"/>
</dbReference>
<dbReference type="SUPFAM" id="SSF52402">
    <property type="entry name" value="Adenine nucleotide alpha hydrolases-like"/>
    <property type="match status" value="1"/>
</dbReference>
<keyword evidence="4" id="KW-1185">Reference proteome</keyword>
<reference evidence="3 4" key="1">
    <citation type="submission" date="2019-04" db="EMBL/GenBank/DDBJ databases">
        <title>Natronomonas sp. F20-122 a newhaloarchaeon isolated from a saline saltern of Isla Bacuta, Huelva, Spain.</title>
        <authorList>
            <person name="Duran-Viseras A."/>
            <person name="Sanchez-Porro C."/>
            <person name="Ventosa A."/>
        </authorList>
    </citation>
    <scope>NUCLEOTIDE SEQUENCE [LARGE SCALE GENOMIC DNA]</scope>
    <source>
        <strain evidence="3 4">F20-122</strain>
    </source>
</reference>
<feature type="domain" description="UspA" evidence="2">
    <location>
        <begin position="1"/>
        <end position="142"/>
    </location>
</feature>
<dbReference type="AlphaFoldDB" id="A0A4U5JJP2"/>
<dbReference type="OrthoDB" id="105697at2157"/>
<proteinExistence type="inferred from homology"/>
<comment type="caution">
    <text evidence="3">The sequence shown here is derived from an EMBL/GenBank/DDBJ whole genome shotgun (WGS) entry which is preliminary data.</text>
</comment>
<name>A0A4U5JJP2_9EURY</name>
<evidence type="ECO:0000256" key="1">
    <source>
        <dbReference type="ARBA" id="ARBA00008791"/>
    </source>
</evidence>
<dbReference type="PRINTS" id="PR01438">
    <property type="entry name" value="UNVRSLSTRESS"/>
</dbReference>
<gene>
    <name evidence="3" type="ORF">DM868_07565</name>
</gene>
<dbReference type="InterPro" id="IPR006016">
    <property type="entry name" value="UspA"/>
</dbReference>
<dbReference type="CDD" id="cd00293">
    <property type="entry name" value="USP-like"/>
    <property type="match status" value="1"/>
</dbReference>
<evidence type="ECO:0000313" key="4">
    <source>
        <dbReference type="Proteomes" id="UP000308037"/>
    </source>
</evidence>
<dbReference type="Proteomes" id="UP000308037">
    <property type="component" value="Unassembled WGS sequence"/>
</dbReference>
<comment type="similarity">
    <text evidence="1">Belongs to the universal stress protein A family.</text>
</comment>
<dbReference type="Gene3D" id="3.40.50.620">
    <property type="entry name" value="HUPs"/>
    <property type="match status" value="1"/>
</dbReference>
<protein>
    <submittedName>
        <fullName evidence="3">Universal stress protein</fullName>
    </submittedName>
</protein>
<dbReference type="RefSeq" id="WP_137276255.1">
    <property type="nucleotide sequence ID" value="NZ_QKNX01000002.1"/>
</dbReference>
<organism evidence="3 4">
    <name type="scientific">Natronomonas salsuginis</name>
    <dbReference type="NCBI Taxonomy" id="2217661"/>
    <lineage>
        <taxon>Archaea</taxon>
        <taxon>Methanobacteriati</taxon>
        <taxon>Methanobacteriota</taxon>
        <taxon>Stenosarchaea group</taxon>
        <taxon>Halobacteria</taxon>
        <taxon>Halobacteriales</taxon>
        <taxon>Natronomonadaceae</taxon>
        <taxon>Natronomonas</taxon>
    </lineage>
</organism>
<sequence length="145" mass="15729">MFETVVVATDGSESVSRAVDCTLDLARRFDATVHALYVVNEGRVQPLPERVQKDVRSALDERGAEALDRIADANRALDDPVELETAVRVGRPGKEIVGYVDDVDADGIAMGTRGRSGEHSFVLGSVAEHVVRTCPMPVLTVRQLE</sequence>
<dbReference type="InterPro" id="IPR014729">
    <property type="entry name" value="Rossmann-like_a/b/a_fold"/>
</dbReference>
<dbReference type="InterPro" id="IPR006015">
    <property type="entry name" value="Universal_stress_UspA"/>
</dbReference>
<dbReference type="EMBL" id="QKNX01000002">
    <property type="protein sequence ID" value="TKR26339.1"/>
    <property type="molecule type" value="Genomic_DNA"/>
</dbReference>
<evidence type="ECO:0000313" key="3">
    <source>
        <dbReference type="EMBL" id="TKR26339.1"/>
    </source>
</evidence>